<gene>
    <name evidence="1" type="ORF">BDY19DRAFT_992156</name>
</gene>
<accession>A0ACB8U971</accession>
<keyword evidence="2" id="KW-1185">Reference proteome</keyword>
<sequence>MSRIEKDSKIVIVGAGVFGLSTAEYLLKRGYTAITILDRSAELPAPDAASCDINKIVRSSYSDPFYTKLAKDAVDLWRDQNQWGDTYHDFFVRLFQHATQIPDALFRRYRSGVFVISSGGSGYGDGAYQNDVALGVRLKDLKTPEEIKSIFPPGVKTASFEGASGYINYDGGWAFASQGVAVLLERVKKLGAVVYPGKGASDLIKAEDGTTKGVKTTDGSSYDADLVVIASGSWTPSTFPKLNLYDKCLATGQVLATIQLTPEEAERYRNTPVILSFESGFYSFPPNADNIVKFAIHGRGYLHQPNNGPSTPRTKLSDGQDGLRIPKQAVKDLRAGLATVYPELSQKPFVTTRLCWYNDSPDDDFVIGYHPTDSRLVLATSGSGHAYKFLPNIGRLVADAIEGKLEPELVKKFALDRASNDHLPWRSDGSSRPLNLAELCTADDLLP</sequence>
<protein>
    <submittedName>
        <fullName evidence="1">FAD dependent oxidoreductase</fullName>
    </submittedName>
</protein>
<evidence type="ECO:0000313" key="2">
    <source>
        <dbReference type="Proteomes" id="UP001055072"/>
    </source>
</evidence>
<reference evidence="1" key="1">
    <citation type="journal article" date="2021" name="Environ. Microbiol.">
        <title>Gene family expansions and transcriptome signatures uncover fungal adaptations to wood decay.</title>
        <authorList>
            <person name="Hage H."/>
            <person name="Miyauchi S."/>
            <person name="Viragh M."/>
            <person name="Drula E."/>
            <person name="Min B."/>
            <person name="Chaduli D."/>
            <person name="Navarro D."/>
            <person name="Favel A."/>
            <person name="Norest M."/>
            <person name="Lesage-Meessen L."/>
            <person name="Balint B."/>
            <person name="Merenyi Z."/>
            <person name="de Eugenio L."/>
            <person name="Morin E."/>
            <person name="Martinez A.T."/>
            <person name="Baldrian P."/>
            <person name="Stursova M."/>
            <person name="Martinez M.J."/>
            <person name="Novotny C."/>
            <person name="Magnuson J.K."/>
            <person name="Spatafora J.W."/>
            <person name="Maurice S."/>
            <person name="Pangilinan J."/>
            <person name="Andreopoulos W."/>
            <person name="LaButti K."/>
            <person name="Hundley H."/>
            <person name="Na H."/>
            <person name="Kuo A."/>
            <person name="Barry K."/>
            <person name="Lipzen A."/>
            <person name="Henrissat B."/>
            <person name="Riley R."/>
            <person name="Ahrendt S."/>
            <person name="Nagy L.G."/>
            <person name="Grigoriev I.V."/>
            <person name="Martin F."/>
            <person name="Rosso M.N."/>
        </authorList>
    </citation>
    <scope>NUCLEOTIDE SEQUENCE</scope>
    <source>
        <strain evidence="1">CBS 384.51</strain>
    </source>
</reference>
<comment type="caution">
    <text evidence="1">The sequence shown here is derived from an EMBL/GenBank/DDBJ whole genome shotgun (WGS) entry which is preliminary data.</text>
</comment>
<organism evidence="1 2">
    <name type="scientific">Irpex rosettiformis</name>
    <dbReference type="NCBI Taxonomy" id="378272"/>
    <lineage>
        <taxon>Eukaryota</taxon>
        <taxon>Fungi</taxon>
        <taxon>Dikarya</taxon>
        <taxon>Basidiomycota</taxon>
        <taxon>Agaricomycotina</taxon>
        <taxon>Agaricomycetes</taxon>
        <taxon>Polyporales</taxon>
        <taxon>Irpicaceae</taxon>
        <taxon>Irpex</taxon>
    </lineage>
</organism>
<proteinExistence type="predicted"/>
<dbReference type="Proteomes" id="UP001055072">
    <property type="component" value="Unassembled WGS sequence"/>
</dbReference>
<name>A0ACB8U971_9APHY</name>
<dbReference type="EMBL" id="MU274907">
    <property type="protein sequence ID" value="KAI0090734.1"/>
    <property type="molecule type" value="Genomic_DNA"/>
</dbReference>
<evidence type="ECO:0000313" key="1">
    <source>
        <dbReference type="EMBL" id="KAI0090734.1"/>
    </source>
</evidence>